<sequence length="289" mass="32647">MQDVTMNERNIGNTNEELLTLLSKKKEAKWPEWDGKSKSLRPYLFELRVKIEEDRHLLGSNRASGGSDGGYDWLQFLAHFKELFEDKRSLMTAGKELSRIKQGSREIFGEFIQRYELKLSQCGGNKRDSLMKIVHLDNGLNDELEKALIGIDIPPLDNYVQWRDKVREVAESLDSHKYRTQTTQTQISPMTSSTSILNSSTKDAEGDTPMTGVNALFNLLNSDSQSNLNALIVGLGKLQGNKSGQDNRPRAPWRSKNEFLKFCPTYHPAARPNVYINAASGPELSKVEP</sequence>
<comment type="caution">
    <text evidence="2">The sequence shown here is derived from an EMBL/GenBank/DDBJ whole genome shotgun (WGS) entry which is preliminary data.</text>
</comment>
<feature type="non-terminal residue" evidence="2">
    <location>
        <position position="289"/>
    </location>
</feature>
<protein>
    <submittedName>
        <fullName evidence="2">Putative eka-like protein</fullName>
    </submittedName>
</protein>
<feature type="region of interest" description="Disordered" evidence="1">
    <location>
        <begin position="180"/>
        <end position="205"/>
    </location>
</feature>
<dbReference type="EMBL" id="MCBR01016823">
    <property type="protein sequence ID" value="RKF60205.1"/>
    <property type="molecule type" value="Genomic_DNA"/>
</dbReference>
<dbReference type="AlphaFoldDB" id="A0A420HRX4"/>
<name>A0A420HRX4_9PEZI</name>
<accession>A0A420HRX4</accession>
<dbReference type="OrthoDB" id="3595023at2759"/>
<reference evidence="2 3" key="1">
    <citation type="journal article" date="2018" name="BMC Genomics">
        <title>Comparative genome analyses reveal sequence features reflecting distinct modes of host-adaptation between dicot and monocot powdery mildew.</title>
        <authorList>
            <person name="Wu Y."/>
            <person name="Ma X."/>
            <person name="Pan Z."/>
            <person name="Kale S.D."/>
            <person name="Song Y."/>
            <person name="King H."/>
            <person name="Zhang Q."/>
            <person name="Presley C."/>
            <person name="Deng X."/>
            <person name="Wei C.I."/>
            <person name="Xiao S."/>
        </authorList>
    </citation>
    <scope>NUCLEOTIDE SEQUENCE [LARGE SCALE GENOMIC DNA]</scope>
    <source>
        <strain evidence="2">UCSC1</strain>
    </source>
</reference>
<gene>
    <name evidence="2" type="ORF">GcC1_168021</name>
</gene>
<evidence type="ECO:0000313" key="2">
    <source>
        <dbReference type="EMBL" id="RKF60205.1"/>
    </source>
</evidence>
<evidence type="ECO:0000313" key="3">
    <source>
        <dbReference type="Proteomes" id="UP000285405"/>
    </source>
</evidence>
<evidence type="ECO:0000256" key="1">
    <source>
        <dbReference type="SAM" id="MobiDB-lite"/>
    </source>
</evidence>
<feature type="compositionally biased region" description="Polar residues" evidence="1">
    <location>
        <begin position="180"/>
        <end position="201"/>
    </location>
</feature>
<organism evidence="2 3">
    <name type="scientific">Golovinomyces cichoracearum</name>
    <dbReference type="NCBI Taxonomy" id="62708"/>
    <lineage>
        <taxon>Eukaryota</taxon>
        <taxon>Fungi</taxon>
        <taxon>Dikarya</taxon>
        <taxon>Ascomycota</taxon>
        <taxon>Pezizomycotina</taxon>
        <taxon>Leotiomycetes</taxon>
        <taxon>Erysiphales</taxon>
        <taxon>Erysiphaceae</taxon>
        <taxon>Golovinomyces</taxon>
    </lineage>
</organism>
<proteinExistence type="predicted"/>
<dbReference type="Proteomes" id="UP000285405">
    <property type="component" value="Unassembled WGS sequence"/>
</dbReference>